<dbReference type="AlphaFoldDB" id="A0A9Q3BFL0"/>
<proteinExistence type="predicted"/>
<protein>
    <submittedName>
        <fullName evidence="2">Uncharacterized protein</fullName>
    </submittedName>
</protein>
<evidence type="ECO:0000313" key="2">
    <source>
        <dbReference type="EMBL" id="MBW0464025.1"/>
    </source>
</evidence>
<dbReference type="EMBL" id="AVOT02000683">
    <property type="protein sequence ID" value="MBW0464025.1"/>
    <property type="molecule type" value="Genomic_DNA"/>
</dbReference>
<comment type="caution">
    <text evidence="2">The sequence shown here is derived from an EMBL/GenBank/DDBJ whole genome shotgun (WGS) entry which is preliminary data.</text>
</comment>
<accession>A0A9Q3BFL0</accession>
<dbReference type="Proteomes" id="UP000765509">
    <property type="component" value="Unassembled WGS sequence"/>
</dbReference>
<evidence type="ECO:0000313" key="3">
    <source>
        <dbReference type="Proteomes" id="UP000765509"/>
    </source>
</evidence>
<feature type="region of interest" description="Disordered" evidence="1">
    <location>
        <begin position="1"/>
        <end position="30"/>
    </location>
</feature>
<evidence type="ECO:0000256" key="1">
    <source>
        <dbReference type="SAM" id="MobiDB-lite"/>
    </source>
</evidence>
<gene>
    <name evidence="2" type="ORF">O181_003740</name>
</gene>
<organism evidence="2 3">
    <name type="scientific">Austropuccinia psidii MF-1</name>
    <dbReference type="NCBI Taxonomy" id="1389203"/>
    <lineage>
        <taxon>Eukaryota</taxon>
        <taxon>Fungi</taxon>
        <taxon>Dikarya</taxon>
        <taxon>Basidiomycota</taxon>
        <taxon>Pucciniomycotina</taxon>
        <taxon>Pucciniomycetes</taxon>
        <taxon>Pucciniales</taxon>
        <taxon>Sphaerophragmiaceae</taxon>
        <taxon>Austropuccinia</taxon>
    </lineage>
</organism>
<sequence length="90" mass="10389">MAAQSKSENRERIKSIPTVDGGRTIKTHSSFHSYGHRRVEKAYKIQKRWVAEIPSTLLSIRSAVRVMGKRFERHEASCWLESSDRDVTDT</sequence>
<name>A0A9Q3BFL0_9BASI</name>
<reference evidence="2" key="1">
    <citation type="submission" date="2021-03" db="EMBL/GenBank/DDBJ databases">
        <title>Draft genome sequence of rust myrtle Austropuccinia psidii MF-1, a brazilian biotype.</title>
        <authorList>
            <person name="Quecine M.C."/>
            <person name="Pachon D.M.R."/>
            <person name="Bonatelli M.L."/>
            <person name="Correr F.H."/>
            <person name="Franceschini L.M."/>
            <person name="Leite T.F."/>
            <person name="Margarido G.R.A."/>
            <person name="Almeida C.A."/>
            <person name="Ferrarezi J.A."/>
            <person name="Labate C.A."/>
        </authorList>
    </citation>
    <scope>NUCLEOTIDE SEQUENCE</scope>
    <source>
        <strain evidence="2">MF-1</strain>
    </source>
</reference>
<keyword evidence="3" id="KW-1185">Reference proteome</keyword>